<evidence type="ECO:0000256" key="4">
    <source>
        <dbReference type="ARBA" id="ARBA00023136"/>
    </source>
</evidence>
<evidence type="ECO:0000256" key="1">
    <source>
        <dbReference type="ARBA" id="ARBA00004370"/>
    </source>
</evidence>
<reference evidence="7" key="1">
    <citation type="submission" date="2020-10" db="EMBL/GenBank/DDBJ databases">
        <authorList>
            <person name="Gilroy R."/>
        </authorList>
    </citation>
    <scope>NUCLEOTIDE SEQUENCE</scope>
    <source>
        <strain evidence="7">ChiHecec2B26-709</strain>
    </source>
</reference>
<dbReference type="AlphaFoldDB" id="A0A9D1GPY5"/>
<dbReference type="PANTHER" id="PTHR30414">
    <property type="entry name" value="MINICONDUCTANCE MECHANOSENSITIVE CHANNEL YBDG"/>
    <property type="match status" value="1"/>
</dbReference>
<dbReference type="Pfam" id="PF00924">
    <property type="entry name" value="MS_channel_2nd"/>
    <property type="match status" value="1"/>
</dbReference>
<feature type="domain" description="Mechanosensitive ion channel MscS" evidence="6">
    <location>
        <begin position="180"/>
        <end position="248"/>
    </location>
</feature>
<dbReference type="GO" id="GO:0005886">
    <property type="term" value="C:plasma membrane"/>
    <property type="evidence" value="ECO:0007669"/>
    <property type="project" value="TreeGrafter"/>
</dbReference>
<evidence type="ECO:0000313" key="8">
    <source>
        <dbReference type="Proteomes" id="UP000886881"/>
    </source>
</evidence>
<comment type="subcellular location">
    <subcellularLocation>
        <location evidence="1">Membrane</location>
    </subcellularLocation>
</comment>
<gene>
    <name evidence="7" type="ORF">IAC35_07850</name>
</gene>
<evidence type="ECO:0000256" key="5">
    <source>
        <dbReference type="SAM" id="Phobius"/>
    </source>
</evidence>
<feature type="transmembrane region" description="Helical" evidence="5">
    <location>
        <begin position="138"/>
        <end position="156"/>
    </location>
</feature>
<organism evidence="7 8">
    <name type="scientific">Candidatus Cryptobacteroides merdipullorum</name>
    <dbReference type="NCBI Taxonomy" id="2840771"/>
    <lineage>
        <taxon>Bacteria</taxon>
        <taxon>Pseudomonadati</taxon>
        <taxon>Bacteroidota</taxon>
        <taxon>Bacteroidia</taxon>
        <taxon>Bacteroidales</taxon>
        <taxon>Candidatus Cryptobacteroides</taxon>
    </lineage>
</organism>
<dbReference type="InterPro" id="IPR006685">
    <property type="entry name" value="MscS_channel_2nd"/>
</dbReference>
<keyword evidence="4 5" id="KW-0472">Membrane</keyword>
<evidence type="ECO:0000313" key="7">
    <source>
        <dbReference type="EMBL" id="HIT47749.1"/>
    </source>
</evidence>
<dbReference type="PANTHER" id="PTHR30414:SF0">
    <property type="entry name" value="MINICONDUCTANCE MECHANOSENSITIVE CHANNEL YBDG"/>
    <property type="match status" value="1"/>
</dbReference>
<proteinExistence type="predicted"/>
<dbReference type="SUPFAM" id="SSF50182">
    <property type="entry name" value="Sm-like ribonucleoproteins"/>
    <property type="match status" value="1"/>
</dbReference>
<reference evidence="7" key="2">
    <citation type="journal article" date="2021" name="PeerJ">
        <title>Extensive microbial diversity within the chicken gut microbiome revealed by metagenomics and culture.</title>
        <authorList>
            <person name="Gilroy R."/>
            <person name="Ravi A."/>
            <person name="Getino M."/>
            <person name="Pursley I."/>
            <person name="Horton D.L."/>
            <person name="Alikhan N.F."/>
            <person name="Baker D."/>
            <person name="Gharbi K."/>
            <person name="Hall N."/>
            <person name="Watson M."/>
            <person name="Adriaenssens E.M."/>
            <person name="Foster-Nyarko E."/>
            <person name="Jarju S."/>
            <person name="Secka A."/>
            <person name="Antonio M."/>
            <person name="Oren A."/>
            <person name="Chaudhuri R.R."/>
            <person name="La Ragione R."/>
            <person name="Hildebrand F."/>
            <person name="Pallen M.J."/>
        </authorList>
    </citation>
    <scope>NUCLEOTIDE SEQUENCE</scope>
    <source>
        <strain evidence="7">ChiHecec2B26-709</strain>
    </source>
</reference>
<evidence type="ECO:0000256" key="3">
    <source>
        <dbReference type="ARBA" id="ARBA00022989"/>
    </source>
</evidence>
<dbReference type="Gene3D" id="2.30.30.60">
    <property type="match status" value="1"/>
</dbReference>
<name>A0A9D1GPY5_9BACT</name>
<dbReference type="InterPro" id="IPR010920">
    <property type="entry name" value="LSM_dom_sf"/>
</dbReference>
<feature type="transmembrane region" description="Helical" evidence="5">
    <location>
        <begin position="63"/>
        <end position="84"/>
    </location>
</feature>
<dbReference type="EMBL" id="DVLC01000140">
    <property type="protein sequence ID" value="HIT47749.1"/>
    <property type="molecule type" value="Genomic_DNA"/>
</dbReference>
<dbReference type="InterPro" id="IPR023408">
    <property type="entry name" value="MscS_beta-dom_sf"/>
</dbReference>
<dbReference type="InterPro" id="IPR030192">
    <property type="entry name" value="YbdG"/>
</dbReference>
<dbReference type="GO" id="GO:0071470">
    <property type="term" value="P:cellular response to osmotic stress"/>
    <property type="evidence" value="ECO:0007669"/>
    <property type="project" value="InterPro"/>
</dbReference>
<dbReference type="Proteomes" id="UP000886881">
    <property type="component" value="Unassembled WGS sequence"/>
</dbReference>
<accession>A0A9D1GPY5</accession>
<dbReference type="GO" id="GO:0008381">
    <property type="term" value="F:mechanosensitive monoatomic ion channel activity"/>
    <property type="evidence" value="ECO:0007669"/>
    <property type="project" value="InterPro"/>
</dbReference>
<evidence type="ECO:0000256" key="2">
    <source>
        <dbReference type="ARBA" id="ARBA00022692"/>
    </source>
</evidence>
<feature type="transmembrane region" description="Helical" evidence="5">
    <location>
        <begin position="99"/>
        <end position="118"/>
    </location>
</feature>
<protein>
    <submittedName>
        <fullName evidence="7">Mechanosensitive ion channel</fullName>
    </submittedName>
</protein>
<keyword evidence="2 5" id="KW-0812">Transmembrane</keyword>
<comment type="caution">
    <text evidence="7">The sequence shown here is derived from an EMBL/GenBank/DDBJ whole genome shotgun (WGS) entry which is preliminary data.</text>
</comment>
<sequence>MLEQQATDILQMGGHARIIAMGAIVVFAYLTDFLCCRFIVPLVRKVAHRTVFKWGNYLTEGKALDYAFHLIPPLLFLITIPLLFPDPALWKRLVLRGLYIYLIAVSCGLVCEFISSIYAISSETEALRNKPLKGIYQMLKVAVVCVGVILIIGVLVDKDFTALIAGLGASAAVLMLIFKDTILGVVAGVQLSAYDMLRPGDWIMLEKYDINGEVEEVNMNTVKVRNWDNTITTIPPYTLVSDSFKNWRGMRESGGRRVARAVNIDMNSIRFCTAGELSRFAGEEWAGNLEMDEKTVNLKLFRAATEHYLRSLDSVNGDLMLLVRQLDPTPEGLPLQLYFFTRPKDWPTHERIAAEVMEHVIASLPAFGLRAYQRPAGTDLPSSGGSRTAA</sequence>
<feature type="transmembrane region" description="Helical" evidence="5">
    <location>
        <begin position="162"/>
        <end position="189"/>
    </location>
</feature>
<keyword evidence="3 5" id="KW-1133">Transmembrane helix</keyword>
<evidence type="ECO:0000259" key="6">
    <source>
        <dbReference type="Pfam" id="PF00924"/>
    </source>
</evidence>
<feature type="transmembrane region" description="Helical" evidence="5">
    <location>
        <begin position="18"/>
        <end position="43"/>
    </location>
</feature>